<proteinExistence type="predicted"/>
<evidence type="ECO:0000313" key="2">
    <source>
        <dbReference type="Proteomes" id="UP000439780"/>
    </source>
</evidence>
<name>A0A845AHK7_9SPHN</name>
<evidence type="ECO:0000313" key="1">
    <source>
        <dbReference type="EMBL" id="MXP30122.1"/>
    </source>
</evidence>
<protein>
    <submittedName>
        <fullName evidence="1">Uncharacterized protein</fullName>
    </submittedName>
</protein>
<accession>A0A845AHK7</accession>
<sequence length="177" mass="19899">MEFFNTIDPIADVPLVYYNKAMNARHLIPALLLAGCGPSVADGPVQRIEVRQSGWESLDITIARTGSGSFERSGPTPEPTVGDFRIKPKSFKEIEARLAEFRKKAVPRTNESIEEMVNRRCPEGVPYVTDRGAIYVRWVGDGFDQHYLAKLGCDYERYSKRNAKLIAVVRSLSVQIH</sequence>
<keyword evidence="2" id="KW-1185">Reference proteome</keyword>
<gene>
    <name evidence="1" type="ORF">GRI58_15035</name>
</gene>
<dbReference type="Proteomes" id="UP000439780">
    <property type="component" value="Unassembled WGS sequence"/>
</dbReference>
<comment type="caution">
    <text evidence="1">The sequence shown here is derived from an EMBL/GenBank/DDBJ whole genome shotgun (WGS) entry which is preliminary data.</text>
</comment>
<organism evidence="1 2">
    <name type="scientific">Qipengyuania algicida</name>
    <dbReference type="NCBI Taxonomy" id="1836209"/>
    <lineage>
        <taxon>Bacteria</taxon>
        <taxon>Pseudomonadati</taxon>
        <taxon>Pseudomonadota</taxon>
        <taxon>Alphaproteobacteria</taxon>
        <taxon>Sphingomonadales</taxon>
        <taxon>Erythrobacteraceae</taxon>
        <taxon>Qipengyuania</taxon>
    </lineage>
</organism>
<dbReference type="OrthoDB" id="7432511at2"/>
<dbReference type="AlphaFoldDB" id="A0A845AHK7"/>
<dbReference type="RefSeq" id="WP_160754425.1">
    <property type="nucleotide sequence ID" value="NZ_WTYA01000017.1"/>
</dbReference>
<dbReference type="EMBL" id="WTYA01000017">
    <property type="protein sequence ID" value="MXP30122.1"/>
    <property type="molecule type" value="Genomic_DNA"/>
</dbReference>
<reference evidence="1 2" key="1">
    <citation type="submission" date="2019-12" db="EMBL/GenBank/DDBJ databases">
        <title>Genomic-based taxomic classification of the family Erythrobacteraceae.</title>
        <authorList>
            <person name="Xu L."/>
        </authorList>
    </citation>
    <scope>NUCLEOTIDE SEQUENCE [LARGE SCALE GENOMIC DNA]</scope>
    <source>
        <strain evidence="1 2">KEMB 9005-328</strain>
    </source>
</reference>